<proteinExistence type="predicted"/>
<dbReference type="Pfam" id="PF03732">
    <property type="entry name" value="Retrotrans_gag"/>
    <property type="match status" value="1"/>
</dbReference>
<dbReference type="GeneID" id="107961041"/>
<evidence type="ECO:0000259" key="1">
    <source>
        <dbReference type="Pfam" id="PF03732"/>
    </source>
</evidence>
<dbReference type="PaxDb" id="3635-A0A1U8PNL4"/>
<reference evidence="3" key="2">
    <citation type="submission" date="2025-08" db="UniProtKB">
        <authorList>
            <consortium name="RefSeq"/>
        </authorList>
    </citation>
    <scope>IDENTIFICATION</scope>
</reference>
<dbReference type="InterPro" id="IPR005162">
    <property type="entry name" value="Retrotrans_gag_dom"/>
</dbReference>
<dbReference type="PANTHER" id="PTHR34482:SF36">
    <property type="entry name" value="RETROTRANSPOSON GAG DOMAIN-CONTAINING PROTEIN"/>
    <property type="match status" value="1"/>
</dbReference>
<sequence>MPNINTSEMLVSSAIGTGSQDLMARDDALSQAMLKILERVAGPNTGSGGHGGVIRVAPNVAEYWIEAIEQIMDDLYCTLEQKLKGAFFKTTFQGKYVGAIYANARKREFLNLTQGDRSVAEYEAEFLRLSRYAQGMVASEYERCVYFEDGLRDNLRVLIPPQRE</sequence>
<reference evidence="2" key="1">
    <citation type="journal article" date="2020" name="Nat. Genet.">
        <title>Genomic diversifications of five Gossypium allopolyploid species and their impact on cotton improvement.</title>
        <authorList>
            <person name="Chen Z.J."/>
            <person name="Sreedasyam A."/>
            <person name="Ando A."/>
            <person name="Song Q."/>
            <person name="De Santiago L.M."/>
            <person name="Hulse-Kemp A.M."/>
            <person name="Ding M."/>
            <person name="Ye W."/>
            <person name="Kirkbride R.C."/>
            <person name="Jenkins J."/>
            <person name="Plott C."/>
            <person name="Lovell J."/>
            <person name="Lin Y.M."/>
            <person name="Vaughn R."/>
            <person name="Liu B."/>
            <person name="Simpson S."/>
            <person name="Scheffler B.E."/>
            <person name="Wen L."/>
            <person name="Saski C.A."/>
            <person name="Grover C.E."/>
            <person name="Hu G."/>
            <person name="Conover J.L."/>
            <person name="Carlson J.W."/>
            <person name="Shu S."/>
            <person name="Boston L.B."/>
            <person name="Williams M."/>
            <person name="Peterson D.G."/>
            <person name="McGee K."/>
            <person name="Jones D.C."/>
            <person name="Wendel J.F."/>
            <person name="Stelly D.M."/>
            <person name="Grimwood J."/>
            <person name="Schmutz J."/>
        </authorList>
    </citation>
    <scope>NUCLEOTIDE SEQUENCE [LARGE SCALE GENOMIC DNA]</scope>
    <source>
        <strain evidence="2">cv. TM-1</strain>
    </source>
</reference>
<gene>
    <name evidence="3" type="primary">LOC107961041</name>
</gene>
<keyword evidence="2" id="KW-1185">Reference proteome</keyword>
<dbReference type="Proteomes" id="UP000818029">
    <property type="component" value="Chromosome A05"/>
</dbReference>
<dbReference type="RefSeq" id="XP_016752776.2">
    <property type="nucleotide sequence ID" value="XM_016897287.2"/>
</dbReference>
<feature type="domain" description="Retrotransposon gag" evidence="1">
    <location>
        <begin position="88"/>
        <end position="152"/>
    </location>
</feature>
<accession>A0A1U8PNL4</accession>
<organism evidence="2 3">
    <name type="scientific">Gossypium hirsutum</name>
    <name type="common">Upland cotton</name>
    <name type="synonym">Gossypium mexicanum</name>
    <dbReference type="NCBI Taxonomy" id="3635"/>
    <lineage>
        <taxon>Eukaryota</taxon>
        <taxon>Viridiplantae</taxon>
        <taxon>Streptophyta</taxon>
        <taxon>Embryophyta</taxon>
        <taxon>Tracheophyta</taxon>
        <taxon>Spermatophyta</taxon>
        <taxon>Magnoliopsida</taxon>
        <taxon>eudicotyledons</taxon>
        <taxon>Gunneridae</taxon>
        <taxon>Pentapetalae</taxon>
        <taxon>rosids</taxon>
        <taxon>malvids</taxon>
        <taxon>Malvales</taxon>
        <taxon>Malvaceae</taxon>
        <taxon>Malvoideae</taxon>
        <taxon>Gossypium</taxon>
    </lineage>
</organism>
<protein>
    <recommendedName>
        <fullName evidence="1">Retrotransposon gag domain-containing protein</fullName>
    </recommendedName>
</protein>
<dbReference type="PANTHER" id="PTHR34482">
    <property type="entry name" value="DNA DAMAGE-INDUCIBLE PROTEIN 1-LIKE"/>
    <property type="match status" value="1"/>
</dbReference>
<name>A0A1U8PNL4_GOSHI</name>
<evidence type="ECO:0000313" key="3">
    <source>
        <dbReference type="RefSeq" id="XP_016752776.2"/>
    </source>
</evidence>
<dbReference type="AlphaFoldDB" id="A0A1U8PNL4"/>
<dbReference type="KEGG" id="ghi:107961041"/>
<evidence type="ECO:0000313" key="2">
    <source>
        <dbReference type="Proteomes" id="UP000818029"/>
    </source>
</evidence>